<evidence type="ECO:0000313" key="5">
    <source>
        <dbReference type="EMBL" id="CAK7910040.1"/>
    </source>
</evidence>
<feature type="region of interest" description="Disordered" evidence="3">
    <location>
        <begin position="374"/>
        <end position="432"/>
    </location>
</feature>
<feature type="region of interest" description="Disordered" evidence="3">
    <location>
        <begin position="108"/>
        <end position="138"/>
    </location>
</feature>
<evidence type="ECO:0000313" key="6">
    <source>
        <dbReference type="Proteomes" id="UP001497600"/>
    </source>
</evidence>
<dbReference type="PANTHER" id="PTHR47775">
    <property type="entry name" value="BUD SITE SELECTION PROTEIN 14"/>
    <property type="match status" value="1"/>
</dbReference>
<feature type="region of interest" description="Disordered" evidence="3">
    <location>
        <begin position="282"/>
        <end position="361"/>
    </location>
</feature>
<accession>A0ABP0EE16</accession>
<proteinExistence type="predicted"/>
<dbReference type="SUPFAM" id="SSF50044">
    <property type="entry name" value="SH3-domain"/>
    <property type="match status" value="1"/>
</dbReference>
<sequence length="559" mass="62423">MDTLESTNKRLTDLERKLSIVSDTSSTQYSQASSVVINRNHDGAGKQSVSSVLSYIRNNQDGFDTNELFEERQRMNRNGNPNEVPENLSAAIDFRPADLVDEDSFDEYDYEEDDDDDDVELLPPSPPRSPPREIDPDKLYGLYEFSGPDPSHCTLSRDEPVYLLNDDDDYWWLIQKLSKEERGTDENGKEEEGIEDGKIGFVPAECLETFGERLARLNCFRNEELEKNLRGDNLIDETLLRAKKVDSKYRSVKFDLGGPSEGSLTEEGHPTIDVESIESENAKQLGSEIPGSHHRPIVVTDDESDTDEEHDTPRQQFPDQILSIPAGELGRPQSMGKVDPPKDGLLSPPTNGSAPSEVLSDLFPDATPLVIAKSNKKKKTTKPETATEGNVPEDSNIFTKPPTIPKKSPDMLSIGSFSPDTPPLKNGWSPNPERDAEAFRRSVILERLNQMTADIQEQFEIPDESYSDMENIMFGGMDSNDEYSDDAGSLNSTVRHSTETGLDSDVPTQNEDESLTPLTSTASLVERKERDKTIHDMFVPILGKFDELAERLAELNGMI</sequence>
<name>A0ABP0EE16_9ASCO</name>
<reference evidence="5 6" key="1">
    <citation type="submission" date="2024-01" db="EMBL/GenBank/DDBJ databases">
        <authorList>
            <consortium name="Genoscope - CEA"/>
            <person name="William W."/>
        </authorList>
    </citation>
    <scope>NUCLEOTIDE SEQUENCE [LARGE SCALE GENOMIC DNA]</scope>
    <source>
        <strain evidence="5 6">29B2s-10</strain>
    </source>
</reference>
<dbReference type="EMBL" id="OZ004257">
    <property type="protein sequence ID" value="CAK7910040.1"/>
    <property type="molecule type" value="Genomic_DNA"/>
</dbReference>
<dbReference type="InterPro" id="IPR001452">
    <property type="entry name" value="SH3_domain"/>
</dbReference>
<dbReference type="InterPro" id="IPR036028">
    <property type="entry name" value="SH3-like_dom_sf"/>
</dbReference>
<dbReference type="SMART" id="SM00326">
    <property type="entry name" value="SH3"/>
    <property type="match status" value="1"/>
</dbReference>
<dbReference type="Proteomes" id="UP001497600">
    <property type="component" value="Chromosome E"/>
</dbReference>
<keyword evidence="1 2" id="KW-0728">SH3 domain</keyword>
<dbReference type="InterPro" id="IPR053039">
    <property type="entry name" value="Polarity_Bud-Selection_Reg"/>
</dbReference>
<organism evidence="5 6">
    <name type="scientific">[Candida] anglica</name>
    <dbReference type="NCBI Taxonomy" id="148631"/>
    <lineage>
        <taxon>Eukaryota</taxon>
        <taxon>Fungi</taxon>
        <taxon>Dikarya</taxon>
        <taxon>Ascomycota</taxon>
        <taxon>Saccharomycotina</taxon>
        <taxon>Pichiomycetes</taxon>
        <taxon>Debaryomycetaceae</taxon>
        <taxon>Kurtzmaniella</taxon>
    </lineage>
</organism>
<evidence type="ECO:0000259" key="4">
    <source>
        <dbReference type="PROSITE" id="PS50002"/>
    </source>
</evidence>
<dbReference type="Gene3D" id="2.30.30.40">
    <property type="entry name" value="SH3 Domains"/>
    <property type="match status" value="1"/>
</dbReference>
<feature type="region of interest" description="Disordered" evidence="3">
    <location>
        <begin position="479"/>
        <end position="518"/>
    </location>
</feature>
<evidence type="ECO:0000256" key="3">
    <source>
        <dbReference type="SAM" id="MobiDB-lite"/>
    </source>
</evidence>
<dbReference type="Pfam" id="PF00018">
    <property type="entry name" value="SH3_1"/>
    <property type="match status" value="1"/>
</dbReference>
<feature type="compositionally biased region" description="Acidic residues" evidence="3">
    <location>
        <begin position="300"/>
        <end position="310"/>
    </location>
</feature>
<dbReference type="PANTHER" id="PTHR47775:SF1">
    <property type="entry name" value="BUD SITE SELECTION PROTEIN 14"/>
    <property type="match status" value="1"/>
</dbReference>
<protein>
    <recommendedName>
        <fullName evidence="4">SH3 domain-containing protein</fullName>
    </recommendedName>
</protein>
<evidence type="ECO:0000256" key="2">
    <source>
        <dbReference type="PROSITE-ProRule" id="PRU00192"/>
    </source>
</evidence>
<evidence type="ECO:0000256" key="1">
    <source>
        <dbReference type="ARBA" id="ARBA00022443"/>
    </source>
</evidence>
<feature type="compositionally biased region" description="Polar residues" evidence="3">
    <location>
        <begin position="489"/>
        <end position="509"/>
    </location>
</feature>
<feature type="compositionally biased region" description="Acidic residues" evidence="3">
    <location>
        <begin position="108"/>
        <end position="120"/>
    </location>
</feature>
<feature type="domain" description="SH3" evidence="4">
    <location>
        <begin position="134"/>
        <end position="212"/>
    </location>
</feature>
<gene>
    <name evidence="5" type="ORF">CAAN4_E17744</name>
</gene>
<dbReference type="PROSITE" id="PS50002">
    <property type="entry name" value="SH3"/>
    <property type="match status" value="1"/>
</dbReference>
<keyword evidence="6" id="KW-1185">Reference proteome</keyword>